<sequence length="411" mass="47151">MTSRSCSCGCKAQAEEHKIIDCYVCKKSFLHSCVDLTSSEIRSIKNKKGMSWSCRNCNTVSNDIADLRAAVLGLQNELRALRESRSRGSDDFVFEELLEEMNERNNRKQNIIMFNVNELDSRDADSRRKYDTDVVGTILESLATGINPQQLENILPNAVSCKYTPINVVMANPGDFLLLINEIIIDERRQELRLERKHLRDTSNPFTLPNTIFRQIYRIPKHLTEELGNIIIPYMRDNIREVISIPNNLKIFIALQFFGYGSYQKITGQDYHTPMSQASVSRCLTDVITALEHLSHLISFPTTQEQCTIEKQRKGYYSLNVQIICNSKLRILAINARFPGSVHDSAIWQTSQIRATLQRMYQEGNTNSWLLGDSGYPLEPWLMTPINAPQNITEQNYNRGEWGKMPPLTFK</sequence>
<comment type="caution">
    <text evidence="1">The sequence shown here is derived from an EMBL/GenBank/DDBJ whole genome shotgun (WGS) entry which is preliminary data.</text>
</comment>
<dbReference type="EMBL" id="CM043024">
    <property type="protein sequence ID" value="KAI4454250.1"/>
    <property type="molecule type" value="Genomic_DNA"/>
</dbReference>
<protein>
    <submittedName>
        <fullName evidence="1">Uncharacterized protein</fullName>
    </submittedName>
</protein>
<reference evidence="1" key="1">
    <citation type="submission" date="2022-04" db="EMBL/GenBank/DDBJ databases">
        <title>Chromosome-scale genome assembly of Holotrichia oblita Faldermann.</title>
        <authorList>
            <person name="Rongchong L."/>
        </authorList>
    </citation>
    <scope>NUCLEOTIDE SEQUENCE</scope>
    <source>
        <strain evidence="1">81SQS9</strain>
    </source>
</reference>
<name>A0ACB9SQ23_HOLOL</name>
<evidence type="ECO:0000313" key="1">
    <source>
        <dbReference type="EMBL" id="KAI4454250.1"/>
    </source>
</evidence>
<dbReference type="Proteomes" id="UP001056778">
    <property type="component" value="Chromosome 10"/>
</dbReference>
<organism evidence="1 2">
    <name type="scientific">Holotrichia oblita</name>
    <name type="common">Chafer beetle</name>
    <dbReference type="NCBI Taxonomy" id="644536"/>
    <lineage>
        <taxon>Eukaryota</taxon>
        <taxon>Metazoa</taxon>
        <taxon>Ecdysozoa</taxon>
        <taxon>Arthropoda</taxon>
        <taxon>Hexapoda</taxon>
        <taxon>Insecta</taxon>
        <taxon>Pterygota</taxon>
        <taxon>Neoptera</taxon>
        <taxon>Endopterygota</taxon>
        <taxon>Coleoptera</taxon>
        <taxon>Polyphaga</taxon>
        <taxon>Scarabaeiformia</taxon>
        <taxon>Scarabaeidae</taxon>
        <taxon>Melolonthinae</taxon>
        <taxon>Holotrichia</taxon>
    </lineage>
</organism>
<accession>A0ACB9SQ23</accession>
<proteinExistence type="predicted"/>
<evidence type="ECO:0000313" key="2">
    <source>
        <dbReference type="Proteomes" id="UP001056778"/>
    </source>
</evidence>
<gene>
    <name evidence="1" type="ORF">MML48_10g00018617</name>
</gene>
<keyword evidence="2" id="KW-1185">Reference proteome</keyword>